<dbReference type="InterPro" id="IPR036770">
    <property type="entry name" value="Ankyrin_rpt-contain_sf"/>
</dbReference>
<evidence type="ECO:0000256" key="1">
    <source>
        <dbReference type="PROSITE-ProRule" id="PRU00023"/>
    </source>
</evidence>
<dbReference type="PRINTS" id="PR01415">
    <property type="entry name" value="ANKYRIN"/>
</dbReference>
<name>A0A0G4FLV2_9ALVE</name>
<keyword evidence="1" id="KW-0040">ANK repeat</keyword>
<dbReference type="VEuPathDB" id="CryptoDB:Cvel_17644"/>
<evidence type="ECO:0000313" key="2">
    <source>
        <dbReference type="EMBL" id="CEM14902.1"/>
    </source>
</evidence>
<reference evidence="2" key="1">
    <citation type="submission" date="2014-11" db="EMBL/GenBank/DDBJ databases">
        <authorList>
            <person name="Otto D Thomas"/>
            <person name="Naeem Raeece"/>
        </authorList>
    </citation>
    <scope>NUCLEOTIDE SEQUENCE</scope>
</reference>
<dbReference type="Pfam" id="PF13637">
    <property type="entry name" value="Ank_4"/>
    <property type="match status" value="1"/>
</dbReference>
<feature type="repeat" description="ANK" evidence="1">
    <location>
        <begin position="378"/>
        <end position="410"/>
    </location>
</feature>
<dbReference type="PROSITE" id="PS50297">
    <property type="entry name" value="ANK_REP_REGION"/>
    <property type="match status" value="1"/>
</dbReference>
<sequence>MERSSSALSSVKRELEVLAVSLLGVIGSIRQIGKVVGNTCHHFQKNLRGSPSTSPVSNAICPVLSSAPALSDLWQLVERVHVVLQTELQYLTSVYGRSVCTPLFEDEGTLLRSFHPSVERVWGYRWPVSFNLSYPSVYTCITRAGRMEAIPSVPLELEAVAKSLLRAVRTIRNVEKVIASIEFVQQREGICPESSIRSRRLAEPRPNFPIQFYPAPENPKQDASVMVLVAFTRLMHSLTMFHLPYLSVYLAVSTLRQSIGLMKPFFQRGLNRVMNTHYQLDLTKVLPRNVGKVIRSFQPITFYNAFEMLMQKHGKERDLDTSTLKKVGARLDHLVDAETPYGVKTKRTVLMKAVLSRELEAVTLFVENGAEVNVKSPSGISALQYAYLTGESGIANFLLSRGAEKDEEADKQAKSVFVAAENGNDEFVDLFLSYGFDPNGKNQNGDTSLHCAVKKGRRKSAEILLNHGARVNERATGDQAGFTPLFHTVVAAGRAIDHGEMTEVLISRGADLNMKLQDHASPKILLTAALYGAVNVVQVLLNNKADLRATDDSRRTALHMCAFFDDRFAQFGVDVQKKVRVAQLLIAKGINVNAVDRTGRTATDIALSELPQTSPLFAFFQALPGPAQAGQ</sequence>
<organism evidence="2">
    <name type="scientific">Chromera velia CCMP2878</name>
    <dbReference type="NCBI Taxonomy" id="1169474"/>
    <lineage>
        <taxon>Eukaryota</taxon>
        <taxon>Sar</taxon>
        <taxon>Alveolata</taxon>
        <taxon>Colpodellida</taxon>
        <taxon>Chromeraceae</taxon>
        <taxon>Chromera</taxon>
    </lineage>
</organism>
<dbReference type="Pfam" id="PF12796">
    <property type="entry name" value="Ank_2"/>
    <property type="match status" value="2"/>
</dbReference>
<protein>
    <submittedName>
        <fullName evidence="2">Uncharacterized protein</fullName>
    </submittedName>
</protein>
<dbReference type="InterPro" id="IPR002110">
    <property type="entry name" value="Ankyrin_rpt"/>
</dbReference>
<dbReference type="InterPro" id="IPR051616">
    <property type="entry name" value="Cul2-RING_E3_ligase_SR"/>
</dbReference>
<feature type="repeat" description="ANK" evidence="1">
    <location>
        <begin position="444"/>
        <end position="476"/>
    </location>
</feature>
<dbReference type="PANTHER" id="PTHR46224:SF64">
    <property type="entry name" value="IQ MOTIF AND ANKYRIN REPEAT DOMAIN-CONTAINING PROTEIN 1"/>
    <property type="match status" value="1"/>
</dbReference>
<proteinExistence type="predicted"/>
<accession>A0A0G4FLV2</accession>
<dbReference type="PANTHER" id="PTHR46224">
    <property type="entry name" value="ANKYRIN REPEAT FAMILY PROTEIN"/>
    <property type="match status" value="1"/>
</dbReference>
<dbReference type="SMART" id="SM00248">
    <property type="entry name" value="ANK"/>
    <property type="match status" value="7"/>
</dbReference>
<dbReference type="PhylomeDB" id="A0A0G4FLV2"/>
<dbReference type="SUPFAM" id="SSF48403">
    <property type="entry name" value="Ankyrin repeat"/>
    <property type="match status" value="1"/>
</dbReference>
<feature type="repeat" description="ANK" evidence="1">
    <location>
        <begin position="345"/>
        <end position="377"/>
    </location>
</feature>
<dbReference type="PROSITE" id="PS50088">
    <property type="entry name" value="ANK_REPEAT"/>
    <property type="match status" value="3"/>
</dbReference>
<gene>
    <name evidence="2" type="ORF">Cvel_17644</name>
</gene>
<dbReference type="AlphaFoldDB" id="A0A0G4FLV2"/>
<dbReference type="Gene3D" id="1.25.40.20">
    <property type="entry name" value="Ankyrin repeat-containing domain"/>
    <property type="match status" value="2"/>
</dbReference>
<dbReference type="EMBL" id="CDMZ01000465">
    <property type="protein sequence ID" value="CEM14902.1"/>
    <property type="molecule type" value="Genomic_DNA"/>
</dbReference>